<evidence type="ECO:0000256" key="8">
    <source>
        <dbReference type="ARBA" id="ARBA00022679"/>
    </source>
</evidence>
<keyword evidence="7" id="KW-0444">Lipid biosynthesis</keyword>
<sequence>MNIKAHIPNSLTLLNLLSGAIGIIYVLDGQIYWGAYFVLISAALDFLDGFVARILKVQGELGKQLDSLADVISFGLLPGIVLYAMSESAAEPSWITYITLAVPAFSAYRLAKFNLDTRQTDRFIGLPTPANALLITTLPFLATEWVRLGTWLTSPLFLAILAVVLSYLLIAEIPLIALKFKNFSLRDNVYRYLLIALGIGMAVFLGLAGIPFVILAYILLSIIENRLENK</sequence>
<accession>A0ABV8AR01</accession>
<dbReference type="EMBL" id="JBHRZS010000007">
    <property type="protein sequence ID" value="MFC3880421.1"/>
    <property type="molecule type" value="Genomic_DNA"/>
</dbReference>
<protein>
    <recommendedName>
        <fullName evidence="6">CDP-diacylglycerol--serine O-phosphatidyltransferase</fullName>
        <ecNumber evidence="5">2.7.8.8</ecNumber>
    </recommendedName>
    <alternativeName>
        <fullName evidence="15">Phosphatidylserine synthase</fullName>
    </alternativeName>
</protein>
<evidence type="ECO:0000256" key="1">
    <source>
        <dbReference type="ARBA" id="ARBA00000287"/>
    </source>
</evidence>
<dbReference type="NCBIfam" id="TIGR00473">
    <property type="entry name" value="pssA"/>
    <property type="match status" value="1"/>
</dbReference>
<dbReference type="InterPro" id="IPR004533">
    <property type="entry name" value="CDP-diaglyc--ser_O-PTrfase"/>
</dbReference>
<evidence type="ECO:0000256" key="14">
    <source>
        <dbReference type="ARBA" id="ARBA00023264"/>
    </source>
</evidence>
<feature type="transmembrane region" description="Helical" evidence="17">
    <location>
        <begin position="123"/>
        <end position="142"/>
    </location>
</feature>
<comment type="similarity">
    <text evidence="4 16">Belongs to the CDP-alcohol phosphatidyltransferase class-I family.</text>
</comment>
<evidence type="ECO:0000256" key="15">
    <source>
        <dbReference type="ARBA" id="ARBA00032361"/>
    </source>
</evidence>
<keyword evidence="14" id="KW-1208">Phospholipid metabolism</keyword>
<evidence type="ECO:0000256" key="16">
    <source>
        <dbReference type="RuleBase" id="RU003750"/>
    </source>
</evidence>
<evidence type="ECO:0000256" key="7">
    <source>
        <dbReference type="ARBA" id="ARBA00022516"/>
    </source>
</evidence>
<evidence type="ECO:0000256" key="2">
    <source>
        <dbReference type="ARBA" id="ARBA00004141"/>
    </source>
</evidence>
<comment type="catalytic activity">
    <reaction evidence="1">
        <text>a CDP-1,2-diacyl-sn-glycerol + L-serine = a 1,2-diacyl-sn-glycero-3-phospho-L-serine + CMP + H(+)</text>
        <dbReference type="Rhea" id="RHEA:16913"/>
        <dbReference type="ChEBI" id="CHEBI:15378"/>
        <dbReference type="ChEBI" id="CHEBI:33384"/>
        <dbReference type="ChEBI" id="CHEBI:57262"/>
        <dbReference type="ChEBI" id="CHEBI:58332"/>
        <dbReference type="ChEBI" id="CHEBI:60377"/>
        <dbReference type="EC" id="2.7.8.8"/>
    </reaction>
</comment>
<reference evidence="19" key="1">
    <citation type="journal article" date="2019" name="Int. J. Syst. Evol. Microbiol.">
        <title>The Global Catalogue of Microorganisms (GCM) 10K type strain sequencing project: providing services to taxonomists for standard genome sequencing and annotation.</title>
        <authorList>
            <consortium name="The Broad Institute Genomics Platform"/>
            <consortium name="The Broad Institute Genome Sequencing Center for Infectious Disease"/>
            <person name="Wu L."/>
            <person name="Ma J."/>
        </authorList>
    </citation>
    <scope>NUCLEOTIDE SEQUENCE [LARGE SCALE GENOMIC DNA]</scope>
    <source>
        <strain evidence="19">CCUG 60523</strain>
    </source>
</reference>
<dbReference type="InterPro" id="IPR043130">
    <property type="entry name" value="CDP-OH_PTrfase_TM_dom"/>
</dbReference>
<feature type="transmembrane region" description="Helical" evidence="17">
    <location>
        <begin position="92"/>
        <end position="111"/>
    </location>
</feature>
<evidence type="ECO:0000256" key="6">
    <source>
        <dbReference type="ARBA" id="ARBA00017171"/>
    </source>
</evidence>
<keyword evidence="8 16" id="KW-0808">Transferase</keyword>
<keyword evidence="11" id="KW-0443">Lipid metabolism</keyword>
<dbReference type="InterPro" id="IPR000462">
    <property type="entry name" value="CDP-OH_P_trans"/>
</dbReference>
<dbReference type="GO" id="GO:0003882">
    <property type="term" value="F:CDP-diacylglycerol-serine O-phosphatidyltransferase activity"/>
    <property type="evidence" value="ECO:0007669"/>
    <property type="project" value="UniProtKB-EC"/>
</dbReference>
<dbReference type="EC" id="2.7.8.8" evidence="5"/>
<keyword evidence="19" id="KW-1185">Reference proteome</keyword>
<dbReference type="Pfam" id="PF01066">
    <property type="entry name" value="CDP-OH_P_transf"/>
    <property type="match status" value="1"/>
</dbReference>
<keyword evidence="9 17" id="KW-0812">Transmembrane</keyword>
<keyword evidence="10 17" id="KW-1133">Transmembrane helix</keyword>
<evidence type="ECO:0000256" key="5">
    <source>
        <dbReference type="ARBA" id="ARBA00013174"/>
    </source>
</evidence>
<feature type="transmembrane region" description="Helical" evidence="17">
    <location>
        <begin position="192"/>
        <end position="220"/>
    </location>
</feature>
<organism evidence="18 19">
    <name type="scientific">Algoriphagus namhaensis</name>
    <dbReference type="NCBI Taxonomy" id="915353"/>
    <lineage>
        <taxon>Bacteria</taxon>
        <taxon>Pseudomonadati</taxon>
        <taxon>Bacteroidota</taxon>
        <taxon>Cytophagia</taxon>
        <taxon>Cytophagales</taxon>
        <taxon>Cyclobacteriaceae</taxon>
        <taxon>Algoriphagus</taxon>
    </lineage>
</organism>
<evidence type="ECO:0000256" key="12">
    <source>
        <dbReference type="ARBA" id="ARBA00023136"/>
    </source>
</evidence>
<evidence type="ECO:0000256" key="3">
    <source>
        <dbReference type="ARBA" id="ARBA00004308"/>
    </source>
</evidence>
<feature type="transmembrane region" description="Helical" evidence="17">
    <location>
        <begin position="33"/>
        <end position="55"/>
    </location>
</feature>
<evidence type="ECO:0000256" key="17">
    <source>
        <dbReference type="SAM" id="Phobius"/>
    </source>
</evidence>
<feature type="transmembrane region" description="Helical" evidence="17">
    <location>
        <begin position="7"/>
        <end position="27"/>
    </location>
</feature>
<evidence type="ECO:0000256" key="4">
    <source>
        <dbReference type="ARBA" id="ARBA00010441"/>
    </source>
</evidence>
<evidence type="ECO:0000256" key="10">
    <source>
        <dbReference type="ARBA" id="ARBA00022989"/>
    </source>
</evidence>
<feature type="transmembrane region" description="Helical" evidence="17">
    <location>
        <begin position="148"/>
        <end position="171"/>
    </location>
</feature>
<comment type="caution">
    <text evidence="18">The sequence shown here is derived from an EMBL/GenBank/DDBJ whole genome shotgun (WGS) entry which is preliminary data.</text>
</comment>
<evidence type="ECO:0000313" key="19">
    <source>
        <dbReference type="Proteomes" id="UP001595805"/>
    </source>
</evidence>
<dbReference type="Gene3D" id="1.20.120.1760">
    <property type="match status" value="1"/>
</dbReference>
<evidence type="ECO:0000256" key="9">
    <source>
        <dbReference type="ARBA" id="ARBA00022692"/>
    </source>
</evidence>
<dbReference type="InterPro" id="IPR048254">
    <property type="entry name" value="CDP_ALCOHOL_P_TRANSF_CS"/>
</dbReference>
<evidence type="ECO:0000256" key="11">
    <source>
        <dbReference type="ARBA" id="ARBA00023098"/>
    </source>
</evidence>
<keyword evidence="12 17" id="KW-0472">Membrane</keyword>
<comment type="subcellular location">
    <subcellularLocation>
        <location evidence="3">Endomembrane system</location>
    </subcellularLocation>
    <subcellularLocation>
        <location evidence="2">Membrane</location>
        <topology evidence="2">Multi-pass membrane protein</topology>
    </subcellularLocation>
</comment>
<gene>
    <name evidence="18" type="primary">pssA</name>
    <name evidence="18" type="ORF">ACFOSV_09555</name>
</gene>
<name>A0ABV8AR01_9BACT</name>
<proteinExistence type="inferred from homology"/>
<evidence type="ECO:0000313" key="18">
    <source>
        <dbReference type="EMBL" id="MFC3880421.1"/>
    </source>
</evidence>
<dbReference type="Proteomes" id="UP001595805">
    <property type="component" value="Unassembled WGS sequence"/>
</dbReference>
<feature type="transmembrane region" description="Helical" evidence="17">
    <location>
        <begin position="67"/>
        <end position="86"/>
    </location>
</feature>
<dbReference type="PROSITE" id="PS00379">
    <property type="entry name" value="CDP_ALCOHOL_P_TRANSF"/>
    <property type="match status" value="1"/>
</dbReference>
<evidence type="ECO:0000256" key="13">
    <source>
        <dbReference type="ARBA" id="ARBA00023209"/>
    </source>
</evidence>
<keyword evidence="13" id="KW-0594">Phospholipid biosynthesis</keyword>
<dbReference type="RefSeq" id="WP_377905780.1">
    <property type="nucleotide sequence ID" value="NZ_JBHRZS010000007.1"/>
</dbReference>